<dbReference type="EMBL" id="LIBO01000009">
    <property type="protein sequence ID" value="KRO63085.1"/>
    <property type="molecule type" value="Genomic_DNA"/>
</dbReference>
<organism evidence="1 2">
    <name type="scientific">Verrucomicrobia subdivision 6 bacterium BACL9 MAG-120507-bin52</name>
    <dbReference type="NCBI Taxonomy" id="1655590"/>
    <lineage>
        <taxon>Bacteria</taxon>
        <taxon>Pseudomonadati</taxon>
        <taxon>Verrucomicrobiota</taxon>
        <taxon>Verrucomicrobiia</taxon>
        <taxon>Verrucomicrobiales</taxon>
        <taxon>Verrucomicrobia subdivision 6</taxon>
    </lineage>
</organism>
<dbReference type="AlphaFoldDB" id="A0A0R2RRG3"/>
<proteinExistence type="predicted"/>
<evidence type="ECO:0008006" key="3">
    <source>
        <dbReference type="Google" id="ProtNLM"/>
    </source>
</evidence>
<dbReference type="Proteomes" id="UP000051269">
    <property type="component" value="Unassembled WGS sequence"/>
</dbReference>
<reference evidence="1 2" key="1">
    <citation type="submission" date="2015-10" db="EMBL/GenBank/DDBJ databases">
        <title>Metagenome-Assembled Genomes uncover a global brackish microbiome.</title>
        <authorList>
            <person name="Hugerth L.W."/>
            <person name="Larsson J."/>
            <person name="Alneberg J."/>
            <person name="Lindh M.V."/>
            <person name="Legrand C."/>
            <person name="Pinhassi J."/>
            <person name="Andersson A.F."/>
        </authorList>
    </citation>
    <scope>NUCLEOTIDE SEQUENCE [LARGE SCALE GENOMIC DNA]</scope>
    <source>
        <strain evidence="1">BACL18 MAG-120507-bin52</strain>
    </source>
</reference>
<evidence type="ECO:0000313" key="1">
    <source>
        <dbReference type="EMBL" id="KRO63085.1"/>
    </source>
</evidence>
<name>A0A0R2RRG3_9BACT</name>
<evidence type="ECO:0000313" key="2">
    <source>
        <dbReference type="Proteomes" id="UP000051269"/>
    </source>
</evidence>
<comment type="caution">
    <text evidence="1">The sequence shown here is derived from an EMBL/GenBank/DDBJ whole genome shotgun (WGS) entry which is preliminary data.</text>
</comment>
<sequence>MGDASPRAAAAAKILNHPMDYKVCEGCGSIVLKKALLCPNCHAYRFDEAVTRVILQAEILGSRDAASVTKDDYN</sequence>
<protein>
    <recommendedName>
        <fullName evidence="3">DUF35 domain-containing protein</fullName>
    </recommendedName>
</protein>
<accession>A0A0R2RRG3</accession>
<gene>
    <name evidence="1" type="ORF">ABR82_04595</name>
</gene>